<organism evidence="2 3">
    <name type="scientific">Xenopus laevis</name>
    <name type="common">African clawed frog</name>
    <dbReference type="NCBI Taxonomy" id="8355"/>
    <lineage>
        <taxon>Eukaryota</taxon>
        <taxon>Metazoa</taxon>
        <taxon>Chordata</taxon>
        <taxon>Craniata</taxon>
        <taxon>Vertebrata</taxon>
        <taxon>Euteleostomi</taxon>
        <taxon>Amphibia</taxon>
        <taxon>Batrachia</taxon>
        <taxon>Anura</taxon>
        <taxon>Pipoidea</taxon>
        <taxon>Pipidae</taxon>
        <taxon>Xenopodinae</taxon>
        <taxon>Xenopus</taxon>
        <taxon>Xenopus</taxon>
    </lineage>
</organism>
<gene>
    <name evidence="2" type="ORF">XELAEV_18044299mg</name>
</gene>
<evidence type="ECO:0000313" key="2">
    <source>
        <dbReference type="EMBL" id="OCT63201.1"/>
    </source>
</evidence>
<protein>
    <submittedName>
        <fullName evidence="2">Uncharacterized protein</fullName>
    </submittedName>
</protein>
<keyword evidence="1" id="KW-0472">Membrane</keyword>
<dbReference type="EMBL" id="CM004482">
    <property type="protein sequence ID" value="OCT63201.1"/>
    <property type="molecule type" value="Genomic_DNA"/>
</dbReference>
<dbReference type="Proteomes" id="UP000694892">
    <property type="component" value="Chromosome 9_10L"/>
</dbReference>
<keyword evidence="1" id="KW-0812">Transmembrane</keyword>
<dbReference type="AlphaFoldDB" id="A0A974BYR3"/>
<keyword evidence="1" id="KW-1133">Transmembrane helix</keyword>
<sequence length="79" mass="9167">MHLVLLIYIYIPVYVFYLQLPVPIIYLITAIHSEFLCKFREWGQMHIAFSECNIMGPASTERAQFCSRPKSTNTTALEP</sequence>
<name>A0A974BYR3_XENLA</name>
<reference evidence="3" key="1">
    <citation type="journal article" date="2016" name="Nature">
        <title>Genome evolution in the allotetraploid frog Xenopus laevis.</title>
        <authorList>
            <person name="Session A.M."/>
            <person name="Uno Y."/>
            <person name="Kwon T."/>
            <person name="Chapman J.A."/>
            <person name="Toyoda A."/>
            <person name="Takahashi S."/>
            <person name="Fukui A."/>
            <person name="Hikosaka A."/>
            <person name="Suzuki A."/>
            <person name="Kondo M."/>
            <person name="van Heeringen S.J."/>
            <person name="Quigley I."/>
            <person name="Heinz S."/>
            <person name="Ogino H."/>
            <person name="Ochi H."/>
            <person name="Hellsten U."/>
            <person name="Lyons J.B."/>
            <person name="Simakov O."/>
            <person name="Putnam N."/>
            <person name="Stites J."/>
            <person name="Kuroki Y."/>
            <person name="Tanaka T."/>
            <person name="Michiue T."/>
            <person name="Watanabe M."/>
            <person name="Bogdanovic O."/>
            <person name="Lister R."/>
            <person name="Georgiou G."/>
            <person name="Paranjpe S.S."/>
            <person name="van Kruijsbergen I."/>
            <person name="Shu S."/>
            <person name="Carlson J."/>
            <person name="Kinoshita T."/>
            <person name="Ohta Y."/>
            <person name="Mawaribuchi S."/>
            <person name="Jenkins J."/>
            <person name="Grimwood J."/>
            <person name="Schmutz J."/>
            <person name="Mitros T."/>
            <person name="Mozaffari S.V."/>
            <person name="Suzuki Y."/>
            <person name="Haramoto Y."/>
            <person name="Yamamoto T.S."/>
            <person name="Takagi C."/>
            <person name="Heald R."/>
            <person name="Miller K."/>
            <person name="Haudenschild C."/>
            <person name="Kitzman J."/>
            <person name="Nakayama T."/>
            <person name="Izutsu Y."/>
            <person name="Robert J."/>
            <person name="Fortriede J."/>
            <person name="Burns K."/>
            <person name="Lotay V."/>
            <person name="Karimi K."/>
            <person name="Yasuoka Y."/>
            <person name="Dichmann D.S."/>
            <person name="Flajnik M.F."/>
            <person name="Houston D.W."/>
            <person name="Shendure J."/>
            <person name="DuPasquier L."/>
            <person name="Vize P.D."/>
            <person name="Zorn A.M."/>
            <person name="Ito M."/>
            <person name="Marcotte E.M."/>
            <person name="Wallingford J.B."/>
            <person name="Ito Y."/>
            <person name="Asashima M."/>
            <person name="Ueno N."/>
            <person name="Matsuda Y."/>
            <person name="Veenstra G.J."/>
            <person name="Fujiyama A."/>
            <person name="Harland R.M."/>
            <person name="Taira M."/>
            <person name="Rokhsar D.S."/>
        </authorList>
    </citation>
    <scope>NUCLEOTIDE SEQUENCE [LARGE SCALE GENOMIC DNA]</scope>
    <source>
        <strain evidence="3">J</strain>
    </source>
</reference>
<evidence type="ECO:0000313" key="3">
    <source>
        <dbReference type="Proteomes" id="UP000694892"/>
    </source>
</evidence>
<accession>A0A974BYR3</accession>
<feature type="transmembrane region" description="Helical" evidence="1">
    <location>
        <begin position="6"/>
        <end position="28"/>
    </location>
</feature>
<proteinExistence type="predicted"/>
<evidence type="ECO:0000256" key="1">
    <source>
        <dbReference type="SAM" id="Phobius"/>
    </source>
</evidence>